<comment type="caution">
    <text evidence="1">The sequence shown here is derived from an EMBL/GenBank/DDBJ whole genome shotgun (WGS) entry which is preliminary data.</text>
</comment>
<proteinExistence type="predicted"/>
<evidence type="ECO:0000313" key="1">
    <source>
        <dbReference type="EMBL" id="GKT25505.1"/>
    </source>
</evidence>
<sequence length="97" mass="11448">MDLVFDYCYSQRLEIVHDGTVSMVPKPRELTGRLSGGTRSIGYEKEMDRAFVDQAKETQKIFFPKQPIPQMRLYHVPKELNKWEGTVHKPLDDHWQK</sequence>
<reference evidence="1" key="1">
    <citation type="submission" date="2022-03" db="EMBL/GenBank/DDBJ databases">
        <title>Draft genome sequence of Aduncisulcus paluster, a free-living microaerophilic Fornicata.</title>
        <authorList>
            <person name="Yuyama I."/>
            <person name="Kume K."/>
            <person name="Tamura T."/>
            <person name="Inagaki Y."/>
            <person name="Hashimoto T."/>
        </authorList>
    </citation>
    <scope>NUCLEOTIDE SEQUENCE</scope>
    <source>
        <strain evidence="1">NY0171</strain>
    </source>
</reference>
<keyword evidence="2" id="KW-1185">Reference proteome</keyword>
<protein>
    <submittedName>
        <fullName evidence="1">Uncharacterized protein</fullName>
    </submittedName>
</protein>
<dbReference type="EMBL" id="BQXS01012590">
    <property type="protein sequence ID" value="GKT25505.1"/>
    <property type="molecule type" value="Genomic_DNA"/>
</dbReference>
<name>A0ABQ5K1M5_9EUKA</name>
<organism evidence="1 2">
    <name type="scientific">Aduncisulcus paluster</name>
    <dbReference type="NCBI Taxonomy" id="2918883"/>
    <lineage>
        <taxon>Eukaryota</taxon>
        <taxon>Metamonada</taxon>
        <taxon>Carpediemonas-like organisms</taxon>
        <taxon>Aduncisulcus</taxon>
    </lineage>
</organism>
<accession>A0ABQ5K1M5</accession>
<dbReference type="Proteomes" id="UP001057375">
    <property type="component" value="Unassembled WGS sequence"/>
</dbReference>
<gene>
    <name evidence="1" type="ORF">ADUPG1_013063</name>
</gene>
<evidence type="ECO:0000313" key="2">
    <source>
        <dbReference type="Proteomes" id="UP001057375"/>
    </source>
</evidence>